<feature type="domain" description="GGDEF" evidence="5">
    <location>
        <begin position="387"/>
        <end position="525"/>
    </location>
</feature>
<dbReference type="Gene3D" id="3.30.70.270">
    <property type="match status" value="1"/>
</dbReference>
<dbReference type="Proteomes" id="UP000248259">
    <property type="component" value="Unassembled WGS sequence"/>
</dbReference>
<dbReference type="PROSITE" id="PS50112">
    <property type="entry name" value="PAS"/>
    <property type="match status" value="1"/>
</dbReference>
<dbReference type="GO" id="GO:0016020">
    <property type="term" value="C:membrane"/>
    <property type="evidence" value="ECO:0007669"/>
    <property type="project" value="InterPro"/>
</dbReference>
<dbReference type="SUPFAM" id="SSF55073">
    <property type="entry name" value="Nucleotide cyclase"/>
    <property type="match status" value="1"/>
</dbReference>
<dbReference type="InterPro" id="IPR003660">
    <property type="entry name" value="HAMP_dom"/>
</dbReference>
<reference evidence="6 7" key="1">
    <citation type="submission" date="2018-06" db="EMBL/GenBank/DDBJ databases">
        <title>Azoarcus communis strain SWub3 genome.</title>
        <authorList>
            <person name="Zorraquino Salvo V."/>
            <person name="Toubiana D."/>
            <person name="Blumwald E."/>
        </authorList>
    </citation>
    <scope>NUCLEOTIDE SEQUENCE [LARGE SCALE GENOMIC DNA]</scope>
    <source>
        <strain evidence="6 7">SWub3</strain>
    </source>
</reference>
<feature type="domain" description="EAL" evidence="3">
    <location>
        <begin position="534"/>
        <end position="795"/>
    </location>
</feature>
<dbReference type="NCBIfam" id="TIGR00254">
    <property type="entry name" value="GGDEF"/>
    <property type="match status" value="1"/>
</dbReference>
<sequence>MVVEYRNHERALERFVEAQSRPELLGVQRQLENALRRGEGGSTDSIVSELGLNPAVNHAALVDDADKVIAATQFAWRGRSVAQVLDRFPEREMAVARQQSSELLWFDKGSDGVRRLMAVAPVTLGLLPGEIRSYRTGVLLIEYDLAPIAAEAVAHFRQQSLLFGLVALLALVVLGIILRTHVYRPVMALCEGMAQVGKGAFQRIPRFRGGGEFKVLADALTAMAESLKRKVDELADSEARFRQLSDASFEAILIHQDGVIVDANRAAEALYESDPGGLVGRDIYELVAPEQRELVRRRAQEGLEGAWEVEFVSPSGVRIPAEIKVKQSRADNVLRRIVAIRDIRERLQAQDEIRRLAYFDALTSLPNRRQFLERVRAELDEVDRLNHRAAVLTFNLDGFSSVNDSLGMAAGDEVLRTIARRLNILRHEKDLVARIDGDTFAILLADLAGDLEAASAEAAREAERFIESIMAPVEVGGTDLHFKAGAGVVMIPNDSRDPPELLREAETAMNRAKEANDSRVHFFAHALQEAAGARLALRNDLTRSLKQGGELLLHYQPQVDAQGRMLGMEALVRWQHPVRGLIPPGLFIPEAEASGLIVPLGNWVLEEAVRCLKRWQEMGLAKGLTMGVNVSPRQFREGDFIHRLEDVLARVGVDALSIELELTESVVADDLDATVETMRALRERGIRFALDDFGTGYSSLAYLRRLPFETLKIDRSFVMDIGVGPVEGEGKSPAVLIDAIVAMAHELDLRVLAEGVETQGQIDYLVEAGCDVFQGYFFGKPAPAEQIEARLRAARGEVAGA</sequence>
<dbReference type="Gene3D" id="6.10.340.10">
    <property type="match status" value="1"/>
</dbReference>
<evidence type="ECO:0000259" key="3">
    <source>
        <dbReference type="PROSITE" id="PS50883"/>
    </source>
</evidence>
<dbReference type="InterPro" id="IPR000014">
    <property type="entry name" value="PAS"/>
</dbReference>
<dbReference type="Pfam" id="PF00990">
    <property type="entry name" value="GGDEF"/>
    <property type="match status" value="1"/>
</dbReference>
<dbReference type="GO" id="GO:0007165">
    <property type="term" value="P:signal transduction"/>
    <property type="evidence" value="ECO:0007669"/>
    <property type="project" value="InterPro"/>
</dbReference>
<keyword evidence="7" id="KW-1185">Reference proteome</keyword>
<dbReference type="PROSITE" id="PS50887">
    <property type="entry name" value="GGDEF"/>
    <property type="match status" value="1"/>
</dbReference>
<dbReference type="InterPro" id="IPR043128">
    <property type="entry name" value="Rev_trsase/Diguanyl_cyclase"/>
</dbReference>
<dbReference type="SUPFAM" id="SSF55785">
    <property type="entry name" value="PYP-like sensor domain (PAS domain)"/>
    <property type="match status" value="1"/>
</dbReference>
<dbReference type="PROSITE" id="PS50885">
    <property type="entry name" value="HAMP"/>
    <property type="match status" value="1"/>
</dbReference>
<keyword evidence="1" id="KW-1133">Transmembrane helix</keyword>
<proteinExistence type="predicted"/>
<name>A0A323USJ5_9RHOO</name>
<dbReference type="CDD" id="cd00130">
    <property type="entry name" value="PAS"/>
    <property type="match status" value="1"/>
</dbReference>
<dbReference type="OrthoDB" id="9813903at2"/>
<keyword evidence="1" id="KW-0472">Membrane</keyword>
<dbReference type="Gene3D" id="3.20.20.450">
    <property type="entry name" value="EAL domain"/>
    <property type="match status" value="1"/>
</dbReference>
<keyword evidence="1" id="KW-0812">Transmembrane</keyword>
<dbReference type="InterPro" id="IPR029787">
    <property type="entry name" value="Nucleotide_cyclase"/>
</dbReference>
<dbReference type="SMART" id="SM00091">
    <property type="entry name" value="PAS"/>
    <property type="match status" value="1"/>
</dbReference>
<dbReference type="InterPro" id="IPR000160">
    <property type="entry name" value="GGDEF_dom"/>
</dbReference>
<evidence type="ECO:0000313" key="7">
    <source>
        <dbReference type="Proteomes" id="UP000248259"/>
    </source>
</evidence>
<dbReference type="Pfam" id="PF00563">
    <property type="entry name" value="EAL"/>
    <property type="match status" value="1"/>
</dbReference>
<dbReference type="SMART" id="SM00052">
    <property type="entry name" value="EAL"/>
    <property type="match status" value="1"/>
</dbReference>
<dbReference type="PANTHER" id="PTHR44757">
    <property type="entry name" value="DIGUANYLATE CYCLASE DGCP"/>
    <property type="match status" value="1"/>
</dbReference>
<feature type="transmembrane region" description="Helical" evidence="1">
    <location>
        <begin position="161"/>
        <end position="178"/>
    </location>
</feature>
<dbReference type="InterPro" id="IPR035965">
    <property type="entry name" value="PAS-like_dom_sf"/>
</dbReference>
<organism evidence="6 7">
    <name type="scientific">Parazoarcus communis SWub3 = DSM 12120</name>
    <dbReference type="NCBI Taxonomy" id="1121029"/>
    <lineage>
        <taxon>Bacteria</taxon>
        <taxon>Pseudomonadati</taxon>
        <taxon>Pseudomonadota</taxon>
        <taxon>Betaproteobacteria</taxon>
        <taxon>Rhodocyclales</taxon>
        <taxon>Zoogloeaceae</taxon>
        <taxon>Parazoarcus</taxon>
    </lineage>
</organism>
<comment type="caution">
    <text evidence="6">The sequence shown here is derived from an EMBL/GenBank/DDBJ whole genome shotgun (WGS) entry which is preliminary data.</text>
</comment>
<evidence type="ECO:0000313" key="6">
    <source>
        <dbReference type="EMBL" id="PZA15459.1"/>
    </source>
</evidence>
<dbReference type="SUPFAM" id="SSF141868">
    <property type="entry name" value="EAL domain-like"/>
    <property type="match status" value="1"/>
</dbReference>
<dbReference type="AlphaFoldDB" id="A0A323USJ5"/>
<dbReference type="Pfam" id="PF13426">
    <property type="entry name" value="PAS_9"/>
    <property type="match status" value="1"/>
</dbReference>
<dbReference type="InterPro" id="IPR001633">
    <property type="entry name" value="EAL_dom"/>
</dbReference>
<evidence type="ECO:0000256" key="1">
    <source>
        <dbReference type="SAM" id="Phobius"/>
    </source>
</evidence>
<evidence type="ECO:0000259" key="2">
    <source>
        <dbReference type="PROSITE" id="PS50112"/>
    </source>
</evidence>
<dbReference type="CDD" id="cd01949">
    <property type="entry name" value="GGDEF"/>
    <property type="match status" value="1"/>
</dbReference>
<feature type="domain" description="PAS" evidence="2">
    <location>
        <begin position="237"/>
        <end position="306"/>
    </location>
</feature>
<accession>A0A323USJ5</accession>
<dbReference type="CDD" id="cd01948">
    <property type="entry name" value="EAL"/>
    <property type="match status" value="1"/>
</dbReference>
<dbReference type="EMBL" id="QKOE01000014">
    <property type="protein sequence ID" value="PZA15459.1"/>
    <property type="molecule type" value="Genomic_DNA"/>
</dbReference>
<evidence type="ECO:0000259" key="4">
    <source>
        <dbReference type="PROSITE" id="PS50885"/>
    </source>
</evidence>
<dbReference type="PANTHER" id="PTHR44757:SF2">
    <property type="entry name" value="BIOFILM ARCHITECTURE MAINTENANCE PROTEIN MBAA"/>
    <property type="match status" value="1"/>
</dbReference>
<gene>
    <name evidence="6" type="ORF">DNK49_16890</name>
</gene>
<dbReference type="InterPro" id="IPR052155">
    <property type="entry name" value="Biofilm_reg_signaling"/>
</dbReference>
<feature type="domain" description="HAMP" evidence="4">
    <location>
        <begin position="180"/>
        <end position="232"/>
    </location>
</feature>
<dbReference type="InterPro" id="IPR035919">
    <property type="entry name" value="EAL_sf"/>
</dbReference>
<dbReference type="Gene3D" id="3.30.450.20">
    <property type="entry name" value="PAS domain"/>
    <property type="match status" value="1"/>
</dbReference>
<protein>
    <submittedName>
        <fullName evidence="6">PAS domain S-box protein</fullName>
    </submittedName>
</protein>
<dbReference type="PROSITE" id="PS50883">
    <property type="entry name" value="EAL"/>
    <property type="match status" value="1"/>
</dbReference>
<dbReference type="SMART" id="SM00267">
    <property type="entry name" value="GGDEF"/>
    <property type="match status" value="1"/>
</dbReference>
<evidence type="ECO:0000259" key="5">
    <source>
        <dbReference type="PROSITE" id="PS50887"/>
    </source>
</evidence>
<dbReference type="NCBIfam" id="TIGR00229">
    <property type="entry name" value="sensory_box"/>
    <property type="match status" value="1"/>
</dbReference>